<feature type="compositionally biased region" description="Low complexity" evidence="1">
    <location>
        <begin position="9"/>
        <end position="27"/>
    </location>
</feature>
<evidence type="ECO:0000256" key="1">
    <source>
        <dbReference type="SAM" id="MobiDB-lite"/>
    </source>
</evidence>
<feature type="compositionally biased region" description="Basic residues" evidence="1">
    <location>
        <begin position="34"/>
        <end position="49"/>
    </location>
</feature>
<dbReference type="EMBL" id="OC000611">
    <property type="protein sequence ID" value="CAD7257858.1"/>
    <property type="molecule type" value="Genomic_DNA"/>
</dbReference>
<evidence type="ECO:0000313" key="2">
    <source>
        <dbReference type="EMBL" id="CAD7257858.1"/>
    </source>
</evidence>
<reference evidence="2" key="1">
    <citation type="submission" date="2020-11" db="EMBL/GenBank/DDBJ databases">
        <authorList>
            <person name="Tran Van P."/>
        </authorList>
    </citation>
    <scope>NUCLEOTIDE SEQUENCE</scope>
</reference>
<sequence>MENLNSLFSGNRSAASSNNSSSTSCSDPDPPHSSHSRRHHIHHLLRNLGHKVQQPFRSKSPAEPRRTSCFLEVPGAGEDLAAFRARSRSLDDGKRRLVSSDCEQTYRIYEEIVKEVRTGSVMRYGLVGWFVGSRGMRANLYELEHVASLRFINLQTTDGRVLLFQLPFPT</sequence>
<organism evidence="2">
    <name type="scientific">Timema shepardi</name>
    <name type="common">Walking stick</name>
    <dbReference type="NCBI Taxonomy" id="629360"/>
    <lineage>
        <taxon>Eukaryota</taxon>
        <taxon>Metazoa</taxon>
        <taxon>Ecdysozoa</taxon>
        <taxon>Arthropoda</taxon>
        <taxon>Hexapoda</taxon>
        <taxon>Insecta</taxon>
        <taxon>Pterygota</taxon>
        <taxon>Neoptera</taxon>
        <taxon>Polyneoptera</taxon>
        <taxon>Phasmatodea</taxon>
        <taxon>Timematodea</taxon>
        <taxon>Timematoidea</taxon>
        <taxon>Timematidae</taxon>
        <taxon>Timema</taxon>
    </lineage>
</organism>
<proteinExistence type="predicted"/>
<dbReference type="AlphaFoldDB" id="A0A7R9APH3"/>
<name>A0A7R9APH3_TIMSH</name>
<feature type="region of interest" description="Disordered" evidence="1">
    <location>
        <begin position="1"/>
        <end position="67"/>
    </location>
</feature>
<gene>
    <name evidence="2" type="ORF">TSIB3V08_LOCUS2105</name>
</gene>
<accession>A0A7R9APH3</accession>
<protein>
    <submittedName>
        <fullName evidence="2">Uncharacterized protein</fullName>
    </submittedName>
</protein>